<proteinExistence type="predicted"/>
<dbReference type="GO" id="GO:0005737">
    <property type="term" value="C:cytoplasm"/>
    <property type="evidence" value="ECO:0007669"/>
    <property type="project" value="TreeGrafter"/>
</dbReference>
<organism evidence="4 6">
    <name type="scientific">Phytophthora palmivora</name>
    <dbReference type="NCBI Taxonomy" id="4796"/>
    <lineage>
        <taxon>Eukaryota</taxon>
        <taxon>Sar</taxon>
        <taxon>Stramenopiles</taxon>
        <taxon>Oomycota</taxon>
        <taxon>Peronosporomycetes</taxon>
        <taxon>Peronosporales</taxon>
        <taxon>Peronosporaceae</taxon>
        <taxon>Phytophthora</taxon>
    </lineage>
</organism>
<dbReference type="Proteomes" id="UP000237271">
    <property type="component" value="Unassembled WGS sequence"/>
</dbReference>
<dbReference type="InterPro" id="IPR036568">
    <property type="entry name" value="GGCT-like_sf"/>
</dbReference>
<dbReference type="EC" id="4.3.2.7" evidence="1"/>
<dbReference type="AlphaFoldDB" id="A0A2P4XB34"/>
<dbReference type="GO" id="GO:0006751">
    <property type="term" value="P:glutathione catabolic process"/>
    <property type="evidence" value="ECO:0007669"/>
    <property type="project" value="InterPro"/>
</dbReference>
<keyword evidence="2" id="KW-0456">Lyase</keyword>
<evidence type="ECO:0000256" key="3">
    <source>
        <dbReference type="SAM" id="MobiDB-lite"/>
    </source>
</evidence>
<dbReference type="CDD" id="cd06661">
    <property type="entry name" value="GGCT_like"/>
    <property type="match status" value="1"/>
</dbReference>
<accession>A0A2P4XB34</accession>
<dbReference type="PANTHER" id="PTHR12192">
    <property type="entry name" value="CATION TRANSPORT PROTEIN CHAC-RELATED"/>
    <property type="match status" value="1"/>
</dbReference>
<comment type="caution">
    <text evidence="4">The sequence shown here is derived from an EMBL/GenBank/DDBJ whole genome shotgun (WGS) entry which is preliminary data.</text>
</comment>
<name>A0A2P4XB34_9STRA</name>
<sequence length="169" mass="19069">MWVFGYGSIVWKTEFPAEDTVFGYVEGWHRRFWQGSPDHRGSPEAKGRVVPDEEVEDTLTKLDNREQAGYDRQIVDVHCVDGVVRKALVYIATPSNSDFLGPSPVDEMAKEIATRSGFSGPNFEYLFKLCDCMRALQVRDPHLIALEKATRKYTSAMTWSANDTGCGIQ</sequence>
<dbReference type="EMBL" id="NCKW01001867">
    <property type="protein sequence ID" value="POM78947.1"/>
    <property type="molecule type" value="Genomic_DNA"/>
</dbReference>
<feature type="region of interest" description="Disordered" evidence="3">
    <location>
        <begin position="36"/>
        <end position="55"/>
    </location>
</feature>
<evidence type="ECO:0000313" key="6">
    <source>
        <dbReference type="Proteomes" id="UP000237271"/>
    </source>
</evidence>
<reference evidence="4 6" key="1">
    <citation type="journal article" date="2017" name="Genome Biol. Evol.">
        <title>Phytophthora megakarya and P. palmivora, closely related causal agents of cacao black pod rot, underwent increases in genome sizes and gene numbers by different mechanisms.</title>
        <authorList>
            <person name="Ali S.S."/>
            <person name="Shao J."/>
            <person name="Lary D.J."/>
            <person name="Kronmiller B."/>
            <person name="Shen D."/>
            <person name="Strem M.D."/>
            <person name="Amoako-Attah I."/>
            <person name="Akrofi A.Y."/>
            <person name="Begoude B.A."/>
            <person name="Ten Hoopen G.M."/>
            <person name="Coulibaly K."/>
            <person name="Kebe B.I."/>
            <person name="Melnick R.L."/>
            <person name="Guiltinan M.J."/>
            <person name="Tyler B.M."/>
            <person name="Meinhardt L.W."/>
            <person name="Bailey B.A."/>
        </authorList>
    </citation>
    <scope>NUCLEOTIDE SEQUENCE [LARGE SCALE GENOMIC DNA]</scope>
    <source>
        <strain evidence="4">Sbr112.9</strain>
        <strain evidence="6">sbr112.9</strain>
    </source>
</reference>
<evidence type="ECO:0000256" key="1">
    <source>
        <dbReference type="ARBA" id="ARBA00012344"/>
    </source>
</evidence>
<keyword evidence="6" id="KW-1185">Reference proteome</keyword>
<dbReference type="OrthoDB" id="1933483at2759"/>
<dbReference type="GO" id="GO:0061928">
    <property type="term" value="F:glutathione specific gamma-glutamylcyclotransferase activity"/>
    <property type="evidence" value="ECO:0007669"/>
    <property type="project" value="UniProtKB-EC"/>
</dbReference>
<dbReference type="EMBL" id="NCKW01015500">
    <property type="protein sequence ID" value="POM62772.1"/>
    <property type="molecule type" value="Genomic_DNA"/>
</dbReference>
<feature type="compositionally biased region" description="Basic and acidic residues" evidence="3">
    <location>
        <begin position="37"/>
        <end position="51"/>
    </location>
</feature>
<dbReference type="PANTHER" id="PTHR12192:SF2">
    <property type="entry name" value="GLUTATHIONE-SPECIFIC GAMMA-GLUTAMYLCYCLOTRANSFERASE 2"/>
    <property type="match status" value="1"/>
</dbReference>
<evidence type="ECO:0000313" key="5">
    <source>
        <dbReference type="EMBL" id="POM78947.1"/>
    </source>
</evidence>
<evidence type="ECO:0000313" key="4">
    <source>
        <dbReference type="EMBL" id="POM62772.1"/>
    </source>
</evidence>
<dbReference type="Pfam" id="PF04752">
    <property type="entry name" value="ChaC"/>
    <property type="match status" value="1"/>
</dbReference>
<dbReference type="SUPFAM" id="SSF110857">
    <property type="entry name" value="Gamma-glutamyl cyclotransferase-like"/>
    <property type="match status" value="1"/>
</dbReference>
<gene>
    <name evidence="4" type="ORF">PHPALM_28027</name>
    <name evidence="5" type="ORF">PHPALM_3463</name>
</gene>
<dbReference type="InterPro" id="IPR013024">
    <property type="entry name" value="GGCT-like"/>
</dbReference>
<dbReference type="InterPro" id="IPR006840">
    <property type="entry name" value="ChaC"/>
</dbReference>
<evidence type="ECO:0000256" key="2">
    <source>
        <dbReference type="ARBA" id="ARBA00023239"/>
    </source>
</evidence>
<protein>
    <recommendedName>
        <fullName evidence="1">glutathione-specific gamma-glutamylcyclotransferase</fullName>
        <ecNumber evidence="1">4.3.2.7</ecNumber>
    </recommendedName>
</protein>
<reference evidence="4" key="2">
    <citation type="submission" date="2017-04" db="EMBL/GenBank/DDBJ databases">
        <authorList>
            <person name="Ali S."/>
            <person name="Shao J."/>
            <person name="Larry D.J."/>
            <person name="Kronmiller B."/>
            <person name="Shen D."/>
            <person name="Strem M.D."/>
            <person name="Melnick R.L."/>
            <person name="Guiltinan M.J."/>
            <person name="Tyler B.M."/>
            <person name="Meinhardt L.W."/>
            <person name="Bailey B.A."/>
        </authorList>
    </citation>
    <scope>NUCLEOTIDE SEQUENCE</scope>
    <source>
        <strain evidence="4">Sbr112.9</strain>
        <tissue evidence="4">Mycelia</tissue>
    </source>
</reference>
<dbReference type="Gene3D" id="3.10.490.10">
    <property type="entry name" value="Gamma-glutamyl cyclotransferase-like"/>
    <property type="match status" value="1"/>
</dbReference>